<comment type="caution">
    <text evidence="4">The sequence shown here is derived from an EMBL/GenBank/DDBJ whole genome shotgun (WGS) entry which is preliminary data.</text>
</comment>
<dbReference type="RefSeq" id="WP_126139734.1">
    <property type="nucleotide sequence ID" value="NZ_RXHU01000011.1"/>
</dbReference>
<dbReference type="InterPro" id="IPR036291">
    <property type="entry name" value="NAD(P)-bd_dom_sf"/>
</dbReference>
<dbReference type="Gene3D" id="3.30.360.10">
    <property type="entry name" value="Dihydrodipicolinate Reductase, domain 2"/>
    <property type="match status" value="1"/>
</dbReference>
<proteinExistence type="predicted"/>
<dbReference type="InterPro" id="IPR055170">
    <property type="entry name" value="GFO_IDH_MocA-like_dom"/>
</dbReference>
<dbReference type="InterPro" id="IPR050463">
    <property type="entry name" value="Gfo/Idh/MocA_oxidrdct_glycsds"/>
</dbReference>
<dbReference type="SUPFAM" id="SSF51735">
    <property type="entry name" value="NAD(P)-binding Rossmann-fold domains"/>
    <property type="match status" value="1"/>
</dbReference>
<dbReference type="PANTHER" id="PTHR43818">
    <property type="entry name" value="BCDNA.GH03377"/>
    <property type="match status" value="1"/>
</dbReference>
<evidence type="ECO:0000256" key="1">
    <source>
        <dbReference type="ARBA" id="ARBA00023002"/>
    </source>
</evidence>
<evidence type="ECO:0000259" key="3">
    <source>
        <dbReference type="Pfam" id="PF22725"/>
    </source>
</evidence>
<dbReference type="AlphaFoldDB" id="A0A3S0IEN9"/>
<accession>A0A3S0IEN9</accession>
<dbReference type="EMBL" id="RXHU01000011">
    <property type="protein sequence ID" value="RTE11284.1"/>
    <property type="molecule type" value="Genomic_DNA"/>
</dbReference>
<evidence type="ECO:0000259" key="2">
    <source>
        <dbReference type="Pfam" id="PF01408"/>
    </source>
</evidence>
<feature type="domain" description="GFO/IDH/MocA-like oxidoreductase" evidence="3">
    <location>
        <begin position="130"/>
        <end position="255"/>
    </location>
</feature>
<dbReference type="OrthoDB" id="9815825at2"/>
<dbReference type="Proteomes" id="UP000276128">
    <property type="component" value="Unassembled WGS sequence"/>
</dbReference>
<dbReference type="PANTHER" id="PTHR43818:SF11">
    <property type="entry name" value="BCDNA.GH03377"/>
    <property type="match status" value="1"/>
</dbReference>
<dbReference type="GO" id="GO:0000166">
    <property type="term" value="F:nucleotide binding"/>
    <property type="evidence" value="ECO:0007669"/>
    <property type="project" value="InterPro"/>
</dbReference>
<evidence type="ECO:0000313" key="4">
    <source>
        <dbReference type="EMBL" id="RTE11284.1"/>
    </source>
</evidence>
<evidence type="ECO:0000313" key="5">
    <source>
        <dbReference type="Proteomes" id="UP000276128"/>
    </source>
</evidence>
<dbReference type="Pfam" id="PF01408">
    <property type="entry name" value="GFO_IDH_MocA"/>
    <property type="match status" value="1"/>
</dbReference>
<organism evidence="4 5">
    <name type="scientific">Paenibacillus whitsoniae</name>
    <dbReference type="NCBI Taxonomy" id="2496558"/>
    <lineage>
        <taxon>Bacteria</taxon>
        <taxon>Bacillati</taxon>
        <taxon>Bacillota</taxon>
        <taxon>Bacilli</taxon>
        <taxon>Bacillales</taxon>
        <taxon>Paenibacillaceae</taxon>
        <taxon>Paenibacillus</taxon>
    </lineage>
</organism>
<gene>
    <name evidence="4" type="ORF">EJQ19_03090</name>
</gene>
<sequence length="342" mass="36835">MIRVAILSFWHVHAKDYAQQAIAHPDTEIAAIWDEVPERGRQKATEYGVPFYERLDDVLALPDVDGVIVVTPTNRHRDVMTAAAEAGKHIFTEKVLALTTGDCEAILAAVRKSGVTLTVSLPRLNMAFTQAVNAILQAGQLGQLTLARLRLAHNGALPTETSTLGSLPAHFFSLEQAGGGALIDLGCHPMYLARLFLGMPESLHASFGYVTGKEVEDSAVAVLRYPDGALGIVEAGFVNSYSQFNLEIQGTLGSLSYSRQDDKLYVRGAGFAGAEKEWRSWTDLPSALPSSFEQWVTHIQQGTTADENIQLALDLTRLMEASVKSVQSGGAVSLCEIPASGV</sequence>
<feature type="domain" description="Gfo/Idh/MocA-like oxidoreductase N-terminal" evidence="2">
    <location>
        <begin position="14"/>
        <end position="119"/>
    </location>
</feature>
<dbReference type="Pfam" id="PF22725">
    <property type="entry name" value="GFO_IDH_MocA_C3"/>
    <property type="match status" value="1"/>
</dbReference>
<dbReference type="GO" id="GO:0016491">
    <property type="term" value="F:oxidoreductase activity"/>
    <property type="evidence" value="ECO:0007669"/>
    <property type="project" value="UniProtKB-KW"/>
</dbReference>
<protein>
    <submittedName>
        <fullName evidence="4">Gfo/Idh/MocA family oxidoreductase</fullName>
    </submittedName>
</protein>
<keyword evidence="1" id="KW-0560">Oxidoreductase</keyword>
<dbReference type="InterPro" id="IPR000683">
    <property type="entry name" value="Gfo/Idh/MocA-like_OxRdtase_N"/>
</dbReference>
<name>A0A3S0IEN9_9BACL</name>
<dbReference type="Gene3D" id="3.40.50.720">
    <property type="entry name" value="NAD(P)-binding Rossmann-like Domain"/>
    <property type="match status" value="1"/>
</dbReference>
<keyword evidence="5" id="KW-1185">Reference proteome</keyword>
<reference evidence="4 5" key="1">
    <citation type="submission" date="2018-12" db="EMBL/GenBank/DDBJ databases">
        <title>Bacillus ochoae sp. nov., Paenibacillus whitsoniae sp. nov., Paenibacillus spiritus sp. nov. Isolated from the Mars Exploration Rover during spacecraft assembly.</title>
        <authorList>
            <person name="Seuylemezian A."/>
            <person name="Vaishampayan P."/>
        </authorList>
    </citation>
    <scope>NUCLEOTIDE SEQUENCE [LARGE SCALE GENOMIC DNA]</scope>
    <source>
        <strain evidence="4 5">MER 54</strain>
    </source>
</reference>
<dbReference type="SUPFAM" id="SSF55347">
    <property type="entry name" value="Glyceraldehyde-3-phosphate dehydrogenase-like, C-terminal domain"/>
    <property type="match status" value="1"/>
</dbReference>